<sequence>MLMPFAASRSTFSLTPRRYTSPLRVFASLAVRPFRPKRKLLNSESFKGYRDYRISSHAKGIVLEKMYWS</sequence>
<dbReference type="AlphaFoldDB" id="A0ABD1XYV0"/>
<dbReference type="EMBL" id="JBHFFA010000007">
    <property type="protein sequence ID" value="KAL2614137.1"/>
    <property type="molecule type" value="Genomic_DNA"/>
</dbReference>
<proteinExistence type="predicted"/>
<organism evidence="1 2">
    <name type="scientific">Riccia fluitans</name>
    <dbReference type="NCBI Taxonomy" id="41844"/>
    <lineage>
        <taxon>Eukaryota</taxon>
        <taxon>Viridiplantae</taxon>
        <taxon>Streptophyta</taxon>
        <taxon>Embryophyta</taxon>
        <taxon>Marchantiophyta</taxon>
        <taxon>Marchantiopsida</taxon>
        <taxon>Marchantiidae</taxon>
        <taxon>Marchantiales</taxon>
        <taxon>Ricciaceae</taxon>
        <taxon>Riccia</taxon>
    </lineage>
</organism>
<dbReference type="Proteomes" id="UP001605036">
    <property type="component" value="Unassembled WGS sequence"/>
</dbReference>
<reference evidence="1 2" key="1">
    <citation type="submission" date="2024-09" db="EMBL/GenBank/DDBJ databases">
        <title>Chromosome-scale assembly of Riccia fluitans.</title>
        <authorList>
            <person name="Paukszto L."/>
            <person name="Sawicki J."/>
            <person name="Karawczyk K."/>
            <person name="Piernik-Szablinska J."/>
            <person name="Szczecinska M."/>
            <person name="Mazdziarz M."/>
        </authorList>
    </citation>
    <scope>NUCLEOTIDE SEQUENCE [LARGE SCALE GENOMIC DNA]</scope>
    <source>
        <strain evidence="1">Rf_01</strain>
        <tissue evidence="1">Aerial parts of the thallus</tissue>
    </source>
</reference>
<evidence type="ECO:0000313" key="2">
    <source>
        <dbReference type="Proteomes" id="UP001605036"/>
    </source>
</evidence>
<name>A0ABD1XYV0_9MARC</name>
<accession>A0ABD1XYV0</accession>
<protein>
    <recommendedName>
        <fullName evidence="3">Ribosomal protein L32</fullName>
    </recommendedName>
</protein>
<evidence type="ECO:0000313" key="1">
    <source>
        <dbReference type="EMBL" id="KAL2614137.1"/>
    </source>
</evidence>
<gene>
    <name evidence="1" type="ORF">R1flu_025829</name>
</gene>
<evidence type="ECO:0008006" key="3">
    <source>
        <dbReference type="Google" id="ProtNLM"/>
    </source>
</evidence>
<keyword evidence="2" id="KW-1185">Reference proteome</keyword>
<comment type="caution">
    <text evidence="1">The sequence shown here is derived from an EMBL/GenBank/DDBJ whole genome shotgun (WGS) entry which is preliminary data.</text>
</comment>